<proteinExistence type="predicted"/>
<keyword evidence="4" id="KW-1185">Reference proteome</keyword>
<comment type="caution">
    <text evidence="3">The sequence shown here is derived from an EMBL/GenBank/DDBJ whole genome shotgun (WGS) entry which is preliminary data.</text>
</comment>
<dbReference type="InterPro" id="IPR050345">
    <property type="entry name" value="Aliph_Amidase/BUP"/>
</dbReference>
<dbReference type="STRING" id="212667.VFDL14_03035"/>
<evidence type="ECO:0000259" key="2">
    <source>
        <dbReference type="PROSITE" id="PS50263"/>
    </source>
</evidence>
<evidence type="ECO:0000256" key="1">
    <source>
        <dbReference type="ARBA" id="ARBA00022801"/>
    </source>
</evidence>
<dbReference type="GO" id="GO:0016811">
    <property type="term" value="F:hydrolase activity, acting on carbon-nitrogen (but not peptide) bonds, in linear amides"/>
    <property type="evidence" value="ECO:0007669"/>
    <property type="project" value="TreeGrafter"/>
</dbReference>
<reference evidence="3 4" key="1">
    <citation type="submission" date="2014-02" db="EMBL/GenBank/DDBJ databases">
        <title>Vibrio fortis Dalian14 Genome Sequencing.</title>
        <authorList>
            <person name="Wang Y."/>
            <person name="Song L."/>
            <person name="Liu G."/>
            <person name="Ding J."/>
        </authorList>
    </citation>
    <scope>NUCLEOTIDE SEQUENCE [LARGE SCALE GENOMIC DNA]</scope>
    <source>
        <strain evidence="3 4">Dalian14</strain>
    </source>
</reference>
<dbReference type="CDD" id="cd07197">
    <property type="entry name" value="nitrilase"/>
    <property type="match status" value="1"/>
</dbReference>
<dbReference type="EMBL" id="JFFR01000025">
    <property type="protein sequence ID" value="KDN27966.1"/>
    <property type="molecule type" value="Genomic_DNA"/>
</dbReference>
<sequence length="255" mass="28529">MKIGIVQMQMRWTVAQNLTTISGYIKRLDVLDVLIFPELALSGFHRNIKAESKEILIENAIVELQNLAKRYRTNLFFGAPKVVGSNVFNSYFCINKTGEVIAQWDKAGLTESESQFFAEGSNRYVLDLDGTRCTTVICREVEDTDWFISQVRSCSPEIIVWPSYISQSCNEDTVTGYYSMASEIAKELDAFVLQCNWPQALNDQNIRGLGGSRIFGTDGQCLLSMPVDQIAISILEFSKGALRSVETMSSLESAL</sequence>
<dbReference type="PROSITE" id="PS50263">
    <property type="entry name" value="CN_HYDROLASE"/>
    <property type="match status" value="1"/>
</dbReference>
<dbReference type="Proteomes" id="UP000027219">
    <property type="component" value="Unassembled WGS sequence"/>
</dbReference>
<name>A0A066UKI7_9VIBR</name>
<dbReference type="PANTHER" id="PTHR43674:SF16">
    <property type="entry name" value="CARBON-NITROGEN FAMILY, PUTATIVE (AFU_ORTHOLOGUE AFUA_5G02350)-RELATED"/>
    <property type="match status" value="1"/>
</dbReference>
<dbReference type="SUPFAM" id="SSF56317">
    <property type="entry name" value="Carbon-nitrogen hydrolase"/>
    <property type="match status" value="1"/>
</dbReference>
<dbReference type="Gene3D" id="3.60.110.10">
    <property type="entry name" value="Carbon-nitrogen hydrolase"/>
    <property type="match status" value="1"/>
</dbReference>
<organism evidence="3 4">
    <name type="scientific">Vibrio fortis</name>
    <dbReference type="NCBI Taxonomy" id="212667"/>
    <lineage>
        <taxon>Bacteria</taxon>
        <taxon>Pseudomonadati</taxon>
        <taxon>Pseudomonadota</taxon>
        <taxon>Gammaproteobacteria</taxon>
        <taxon>Vibrionales</taxon>
        <taxon>Vibrionaceae</taxon>
        <taxon>Vibrio</taxon>
    </lineage>
</organism>
<dbReference type="InterPro" id="IPR036526">
    <property type="entry name" value="C-N_Hydrolase_sf"/>
</dbReference>
<protein>
    <recommendedName>
        <fullName evidence="2">CN hydrolase domain-containing protein</fullName>
    </recommendedName>
</protein>
<dbReference type="RefSeq" id="WP_032552186.1">
    <property type="nucleotide sequence ID" value="NZ_JFFR01000025.1"/>
</dbReference>
<evidence type="ECO:0000313" key="3">
    <source>
        <dbReference type="EMBL" id="KDN27966.1"/>
    </source>
</evidence>
<dbReference type="AlphaFoldDB" id="A0A066UKI7"/>
<dbReference type="PANTHER" id="PTHR43674">
    <property type="entry name" value="NITRILASE C965.09-RELATED"/>
    <property type="match status" value="1"/>
</dbReference>
<accession>A0A066UKI7</accession>
<dbReference type="Pfam" id="PF00795">
    <property type="entry name" value="CN_hydrolase"/>
    <property type="match status" value="1"/>
</dbReference>
<keyword evidence="1" id="KW-0378">Hydrolase</keyword>
<evidence type="ECO:0000313" key="4">
    <source>
        <dbReference type="Proteomes" id="UP000027219"/>
    </source>
</evidence>
<dbReference type="OrthoDB" id="8893832at2"/>
<feature type="domain" description="CN hydrolase" evidence="2">
    <location>
        <begin position="1"/>
        <end position="249"/>
    </location>
</feature>
<gene>
    <name evidence="3" type="ORF">VFDL14_03035</name>
</gene>
<dbReference type="InterPro" id="IPR003010">
    <property type="entry name" value="C-N_Hydrolase"/>
</dbReference>